<keyword evidence="3" id="KW-1185">Reference proteome</keyword>
<evidence type="ECO:0008006" key="4">
    <source>
        <dbReference type="Google" id="ProtNLM"/>
    </source>
</evidence>
<dbReference type="EMBL" id="RRYP01003171">
    <property type="protein sequence ID" value="TNV84071.1"/>
    <property type="molecule type" value="Genomic_DNA"/>
</dbReference>
<protein>
    <recommendedName>
        <fullName evidence="4">Transmembrane protein</fullName>
    </recommendedName>
</protein>
<gene>
    <name evidence="2" type="ORF">FGO68_gene12685</name>
</gene>
<reference evidence="2" key="1">
    <citation type="submission" date="2019-06" db="EMBL/GenBank/DDBJ databases">
        <authorList>
            <person name="Zheng W."/>
        </authorList>
    </citation>
    <scope>NUCLEOTIDE SEQUENCE</scope>
    <source>
        <strain evidence="2">QDHG01</strain>
    </source>
</reference>
<keyword evidence="1" id="KW-0472">Membrane</keyword>
<proteinExistence type="predicted"/>
<accession>A0A8J8P1S7</accession>
<feature type="transmembrane region" description="Helical" evidence="1">
    <location>
        <begin position="6"/>
        <end position="29"/>
    </location>
</feature>
<evidence type="ECO:0000256" key="1">
    <source>
        <dbReference type="SAM" id="Phobius"/>
    </source>
</evidence>
<evidence type="ECO:0000313" key="3">
    <source>
        <dbReference type="Proteomes" id="UP000785679"/>
    </source>
</evidence>
<comment type="caution">
    <text evidence="2">The sequence shown here is derived from an EMBL/GenBank/DDBJ whole genome shotgun (WGS) entry which is preliminary data.</text>
</comment>
<name>A0A8J8P1S7_HALGN</name>
<evidence type="ECO:0000313" key="2">
    <source>
        <dbReference type="EMBL" id="TNV84071.1"/>
    </source>
</evidence>
<dbReference type="Proteomes" id="UP000785679">
    <property type="component" value="Unassembled WGS sequence"/>
</dbReference>
<keyword evidence="1" id="KW-1133">Transmembrane helix</keyword>
<feature type="transmembrane region" description="Helical" evidence="1">
    <location>
        <begin position="133"/>
        <end position="150"/>
    </location>
</feature>
<organism evidence="2 3">
    <name type="scientific">Halteria grandinella</name>
    <dbReference type="NCBI Taxonomy" id="5974"/>
    <lineage>
        <taxon>Eukaryota</taxon>
        <taxon>Sar</taxon>
        <taxon>Alveolata</taxon>
        <taxon>Ciliophora</taxon>
        <taxon>Intramacronucleata</taxon>
        <taxon>Spirotrichea</taxon>
        <taxon>Stichotrichia</taxon>
        <taxon>Sporadotrichida</taxon>
        <taxon>Halteriidae</taxon>
        <taxon>Halteria</taxon>
    </lineage>
</organism>
<dbReference type="AlphaFoldDB" id="A0A8J8P1S7"/>
<sequence length="190" mass="22496">MSHCRVFLQICSHLLFQIQLQTFILLFFLDFFSFNLQFQLAKNIKPLLPIIYYEQVRIILQELENRFIIVLRLEALNLLSVQFLSLLLANTSSNLTKSQCKERILPLIHTMRTPLADEEILQIRRILDLCQCVLFYFVAFMADIMILQLTHSQMPSAIKESLSLNNILPQYFFISKQYTHMQWLFCNSII</sequence>
<keyword evidence="1" id="KW-0812">Transmembrane</keyword>